<dbReference type="GO" id="GO:0000155">
    <property type="term" value="F:phosphorelay sensor kinase activity"/>
    <property type="evidence" value="ECO:0007669"/>
    <property type="project" value="InterPro"/>
</dbReference>
<keyword evidence="8 16" id="KW-0418">Kinase</keyword>
<dbReference type="PROSITE" id="PS50885">
    <property type="entry name" value="HAMP"/>
    <property type="match status" value="1"/>
</dbReference>
<comment type="subcellular location">
    <subcellularLocation>
        <location evidence="2">Cell membrane</location>
        <topology evidence="2">Multi-pass membrane protein</topology>
    </subcellularLocation>
</comment>
<keyword evidence="10" id="KW-0902">Two-component regulatory system</keyword>
<dbReference type="PANTHER" id="PTHR34220">
    <property type="entry name" value="SENSOR HISTIDINE KINASE YPDA"/>
    <property type="match status" value="1"/>
</dbReference>
<evidence type="ECO:0000256" key="1">
    <source>
        <dbReference type="ARBA" id="ARBA00000085"/>
    </source>
</evidence>
<evidence type="ECO:0000256" key="6">
    <source>
        <dbReference type="ARBA" id="ARBA00022679"/>
    </source>
</evidence>
<name>A0A3M7TWA8_9BACI</name>
<feature type="domain" description="Histidine kinase" evidence="14">
    <location>
        <begin position="459"/>
        <end position="562"/>
    </location>
</feature>
<evidence type="ECO:0000256" key="11">
    <source>
        <dbReference type="ARBA" id="ARBA00023136"/>
    </source>
</evidence>
<accession>A0A3M7TWA8</accession>
<keyword evidence="5" id="KW-0597">Phosphoprotein</keyword>
<dbReference type="EC" id="2.7.13.3" evidence="3"/>
<evidence type="ECO:0000256" key="4">
    <source>
        <dbReference type="ARBA" id="ARBA00022475"/>
    </source>
</evidence>
<comment type="caution">
    <text evidence="16">The sequence shown here is derived from an EMBL/GenBank/DDBJ whole genome shotgun (WGS) entry which is preliminary data.</text>
</comment>
<dbReference type="EMBL" id="RHIB01000001">
    <property type="protein sequence ID" value="RNA69763.1"/>
    <property type="molecule type" value="Genomic_DNA"/>
</dbReference>
<evidence type="ECO:0000256" key="8">
    <source>
        <dbReference type="ARBA" id="ARBA00022777"/>
    </source>
</evidence>
<proteinExistence type="predicted"/>
<dbReference type="Proteomes" id="UP000278746">
    <property type="component" value="Unassembled WGS sequence"/>
</dbReference>
<dbReference type="SUPFAM" id="SSF158472">
    <property type="entry name" value="HAMP domain-like"/>
    <property type="match status" value="1"/>
</dbReference>
<dbReference type="Pfam" id="PF02518">
    <property type="entry name" value="HATPase_c"/>
    <property type="match status" value="1"/>
</dbReference>
<keyword evidence="11 13" id="KW-0472">Membrane</keyword>
<feature type="coiled-coil region" evidence="12">
    <location>
        <begin position="345"/>
        <end position="375"/>
    </location>
</feature>
<dbReference type="InterPro" id="IPR036890">
    <property type="entry name" value="HATPase_C_sf"/>
</dbReference>
<dbReference type="GO" id="GO:0005886">
    <property type="term" value="C:plasma membrane"/>
    <property type="evidence" value="ECO:0007669"/>
    <property type="project" value="UniProtKB-SubCell"/>
</dbReference>
<comment type="catalytic activity">
    <reaction evidence="1">
        <text>ATP + protein L-histidine = ADP + protein N-phospho-L-histidine.</text>
        <dbReference type="EC" id="2.7.13.3"/>
    </reaction>
</comment>
<evidence type="ECO:0000256" key="3">
    <source>
        <dbReference type="ARBA" id="ARBA00012438"/>
    </source>
</evidence>
<protein>
    <recommendedName>
        <fullName evidence="3">histidine kinase</fullName>
        <ecNumber evidence="3">2.7.13.3</ecNumber>
    </recommendedName>
</protein>
<keyword evidence="7" id="KW-0547">Nucleotide-binding</keyword>
<evidence type="ECO:0000256" key="10">
    <source>
        <dbReference type="ARBA" id="ARBA00023012"/>
    </source>
</evidence>
<feature type="transmembrane region" description="Helical" evidence="13">
    <location>
        <begin position="273"/>
        <end position="295"/>
    </location>
</feature>
<dbReference type="Gene3D" id="3.30.565.10">
    <property type="entry name" value="Histidine kinase-like ATPase, C-terminal domain"/>
    <property type="match status" value="1"/>
</dbReference>
<dbReference type="OrthoDB" id="9776552at2"/>
<evidence type="ECO:0000256" key="2">
    <source>
        <dbReference type="ARBA" id="ARBA00004651"/>
    </source>
</evidence>
<dbReference type="SMART" id="SM00387">
    <property type="entry name" value="HATPase_c"/>
    <property type="match status" value="1"/>
</dbReference>
<organism evidence="16 17">
    <name type="scientific">Alteribacter keqinensis</name>
    <dbReference type="NCBI Taxonomy" id="2483800"/>
    <lineage>
        <taxon>Bacteria</taxon>
        <taxon>Bacillati</taxon>
        <taxon>Bacillota</taxon>
        <taxon>Bacilli</taxon>
        <taxon>Bacillales</taxon>
        <taxon>Bacillaceae</taxon>
        <taxon>Alteribacter</taxon>
    </lineage>
</organism>
<evidence type="ECO:0000256" key="13">
    <source>
        <dbReference type="SAM" id="Phobius"/>
    </source>
</evidence>
<dbReference type="SUPFAM" id="SSF55874">
    <property type="entry name" value="ATPase domain of HSP90 chaperone/DNA topoisomerase II/histidine kinase"/>
    <property type="match status" value="1"/>
</dbReference>
<evidence type="ECO:0000313" key="17">
    <source>
        <dbReference type="Proteomes" id="UP000278746"/>
    </source>
</evidence>
<evidence type="ECO:0000259" key="15">
    <source>
        <dbReference type="PROSITE" id="PS50885"/>
    </source>
</evidence>
<dbReference type="GO" id="GO:0005524">
    <property type="term" value="F:ATP binding"/>
    <property type="evidence" value="ECO:0007669"/>
    <property type="project" value="UniProtKB-KW"/>
</dbReference>
<feature type="transmembrane region" description="Helical" evidence="13">
    <location>
        <begin position="7"/>
        <end position="27"/>
    </location>
</feature>
<dbReference type="PANTHER" id="PTHR34220:SF7">
    <property type="entry name" value="SENSOR HISTIDINE KINASE YPDA"/>
    <property type="match status" value="1"/>
</dbReference>
<keyword evidence="4" id="KW-1003">Cell membrane</keyword>
<keyword evidence="12" id="KW-0175">Coiled coil</keyword>
<sequence length="564" mass="64899">MSIRKRFYLLFVFTIVVPLVLIGWISYEFSTNIYRDQISSHMLDTLDAIDLNVNATLSEVESFTEYVATSPSVYNYLTTEEWPSSLEKVNNESTISRLVFNNQNTFDFFILSKDNDPLYFLAAPEERFHDLEGSVFFEEVTKRRGGPYWIGPASEDLIEENSTFFTVGRSIIDPRTLEELGHFVLLVKPDILNPTTTLGSNSDSEWLIINEDDRVIHQSDPDKLTGPVDTRSLINTEGIYTDSDGREFLYAKESTFQDWTLVSMKSMESVNNILIPVRLFTIGIIVALFLLLVLFHRMFSQRLILFINTFNKGMTEAAGGDLNVRMEHYKEKEFTTLTTSFNDMVSQLRDMIKKVEEEQNKKQEAEFKVLQHQINPHFLYNTLESVNALASLQKTKEVQHLVTNLGKLLRISLKGPYEIELQEEIKHVCSYLEIQKIRHLNRFDYDVDVDQDVQNNNVLKLILQPIVENSIEHGKKHNSFNHISIQAKRKKNRIVMHVTDNGPGFTEDILLQLNNRHESSFTGIGLLNVHDRIRMYYSGNSGLIICSTEGKTTIQITIPIKGEV</sequence>
<dbReference type="Pfam" id="PF00672">
    <property type="entry name" value="HAMP"/>
    <property type="match status" value="1"/>
</dbReference>
<dbReference type="AlphaFoldDB" id="A0A3M7TWA8"/>
<dbReference type="InterPro" id="IPR005467">
    <property type="entry name" value="His_kinase_dom"/>
</dbReference>
<dbReference type="Pfam" id="PF06580">
    <property type="entry name" value="His_kinase"/>
    <property type="match status" value="1"/>
</dbReference>
<dbReference type="Gene3D" id="6.10.340.10">
    <property type="match status" value="1"/>
</dbReference>
<dbReference type="InterPro" id="IPR003594">
    <property type="entry name" value="HATPase_dom"/>
</dbReference>
<reference evidence="16 17" key="1">
    <citation type="submission" date="2018-10" db="EMBL/GenBank/DDBJ databases">
        <title>Bacillus Keqinensis sp. nov., a moderately halophilic bacterium isolated from a saline-alkaline lake.</title>
        <authorList>
            <person name="Wang H."/>
        </authorList>
    </citation>
    <scope>NUCLEOTIDE SEQUENCE [LARGE SCALE GENOMIC DNA]</scope>
    <source>
        <strain evidence="16 17">KQ-3</strain>
    </source>
</reference>
<keyword evidence="17" id="KW-1185">Reference proteome</keyword>
<dbReference type="RefSeq" id="WP_122897276.1">
    <property type="nucleotide sequence ID" value="NZ_RHIB01000001.1"/>
</dbReference>
<dbReference type="PROSITE" id="PS50109">
    <property type="entry name" value="HIS_KIN"/>
    <property type="match status" value="1"/>
</dbReference>
<evidence type="ECO:0000256" key="9">
    <source>
        <dbReference type="ARBA" id="ARBA00022840"/>
    </source>
</evidence>
<dbReference type="InterPro" id="IPR003660">
    <property type="entry name" value="HAMP_dom"/>
</dbReference>
<keyword evidence="13" id="KW-1133">Transmembrane helix</keyword>
<gene>
    <name evidence="16" type="ORF">EBO34_07455</name>
</gene>
<keyword evidence="9" id="KW-0067">ATP-binding</keyword>
<dbReference type="SMART" id="SM00304">
    <property type="entry name" value="HAMP"/>
    <property type="match status" value="1"/>
</dbReference>
<evidence type="ECO:0000259" key="14">
    <source>
        <dbReference type="PROSITE" id="PS50109"/>
    </source>
</evidence>
<evidence type="ECO:0000313" key="16">
    <source>
        <dbReference type="EMBL" id="RNA69763.1"/>
    </source>
</evidence>
<dbReference type="InterPro" id="IPR050640">
    <property type="entry name" value="Bact_2-comp_sensor_kinase"/>
</dbReference>
<evidence type="ECO:0000256" key="12">
    <source>
        <dbReference type="SAM" id="Coils"/>
    </source>
</evidence>
<keyword evidence="13" id="KW-0812">Transmembrane</keyword>
<feature type="domain" description="HAMP" evidence="15">
    <location>
        <begin position="301"/>
        <end position="353"/>
    </location>
</feature>
<dbReference type="InterPro" id="IPR010559">
    <property type="entry name" value="Sig_transdc_His_kin_internal"/>
</dbReference>
<evidence type="ECO:0000256" key="7">
    <source>
        <dbReference type="ARBA" id="ARBA00022741"/>
    </source>
</evidence>
<evidence type="ECO:0000256" key="5">
    <source>
        <dbReference type="ARBA" id="ARBA00022553"/>
    </source>
</evidence>
<dbReference type="CDD" id="cd06225">
    <property type="entry name" value="HAMP"/>
    <property type="match status" value="1"/>
</dbReference>
<keyword evidence="6" id="KW-0808">Transferase</keyword>